<dbReference type="Gene3D" id="3.30.710.10">
    <property type="entry name" value="Potassium Channel Kv1.1, Chain A"/>
    <property type="match status" value="1"/>
</dbReference>
<reference evidence="3" key="1">
    <citation type="submission" date="2013-12" db="EMBL/GenBank/DDBJ databases">
        <title>The Genome Sequence of Aphanomyces astaci APO3.</title>
        <authorList>
            <consortium name="The Broad Institute Genomics Platform"/>
            <person name="Russ C."/>
            <person name="Tyler B."/>
            <person name="van West P."/>
            <person name="Dieguez-Uribeondo J."/>
            <person name="Young S.K."/>
            <person name="Zeng Q."/>
            <person name="Gargeya S."/>
            <person name="Fitzgerald M."/>
            <person name="Abouelleil A."/>
            <person name="Alvarado L."/>
            <person name="Chapman S.B."/>
            <person name="Gainer-Dewar J."/>
            <person name="Goldberg J."/>
            <person name="Griggs A."/>
            <person name="Gujja S."/>
            <person name="Hansen M."/>
            <person name="Howarth C."/>
            <person name="Imamovic A."/>
            <person name="Ireland A."/>
            <person name="Larimer J."/>
            <person name="McCowan C."/>
            <person name="Murphy C."/>
            <person name="Pearson M."/>
            <person name="Poon T.W."/>
            <person name="Priest M."/>
            <person name="Roberts A."/>
            <person name="Saif S."/>
            <person name="Shea T."/>
            <person name="Sykes S."/>
            <person name="Wortman J."/>
            <person name="Nusbaum C."/>
            <person name="Birren B."/>
        </authorList>
    </citation>
    <scope>NUCLEOTIDE SEQUENCE [LARGE SCALE GENOMIC DNA]</scope>
    <source>
        <strain evidence="3">APO3</strain>
    </source>
</reference>
<proteinExistence type="predicted"/>
<feature type="compositionally biased region" description="Low complexity" evidence="1">
    <location>
        <begin position="287"/>
        <end position="299"/>
    </location>
</feature>
<evidence type="ECO:0000313" key="3">
    <source>
        <dbReference type="EMBL" id="ETV66770.1"/>
    </source>
</evidence>
<sequence>MDPRNDHAQSESELYQTVVHTRQEKLRSQLHKVAGQKAFLRHEHRRLMLQRALLESEYQRFEASLSSDWFCHEDNSTAKDRLRIQVGGQEFEVTLHIARKDPKSLLAALVAPDSPLAPSAVGCFCIDRDWNLFRLMLNFLRDGILPNDPKLLRDLYVESEYWKFDSLKLAIEQGKIQLKPATKPIVNNTSTRPAETASKSGASTTSNATTNASHPWWNEPPHWWGRPPTTQKTSEGQTKADKQPDPYAWWKGTKYKGNDYAKFLTDQLATEHGGQCKPSSEKCNDASTSSSQQPTTTSSHASYLGQSLFSNHPPPHSSTGTIKATPKNEQEYPLMRSTWTSVRHLT</sequence>
<dbReference type="InterPro" id="IPR045068">
    <property type="entry name" value="BACURD1-3"/>
</dbReference>
<dbReference type="InterPro" id="IPR000210">
    <property type="entry name" value="BTB/POZ_dom"/>
</dbReference>
<dbReference type="PANTHER" id="PTHR11145">
    <property type="entry name" value="BTB/POZ DOMAIN-CONTAINING ADAPTER FOR CUL3-MEDIATED RHOA DEGRADATION PROTEIN FAMILY MEMBER"/>
    <property type="match status" value="1"/>
</dbReference>
<protein>
    <recommendedName>
        <fullName evidence="2">BTB domain-containing protein</fullName>
    </recommendedName>
</protein>
<feature type="domain" description="BTB" evidence="2">
    <location>
        <begin position="80"/>
        <end position="179"/>
    </location>
</feature>
<dbReference type="OrthoDB" id="2414723at2759"/>
<feature type="compositionally biased region" description="Low complexity" evidence="1">
    <location>
        <begin position="194"/>
        <end position="213"/>
    </location>
</feature>
<dbReference type="STRING" id="112090.W4FH37"/>
<feature type="compositionally biased region" description="Polar residues" evidence="1">
    <location>
        <begin position="228"/>
        <end position="237"/>
    </location>
</feature>
<feature type="region of interest" description="Disordered" evidence="1">
    <location>
        <begin position="183"/>
        <end position="248"/>
    </location>
</feature>
<accession>W4FH37</accession>
<evidence type="ECO:0000259" key="2">
    <source>
        <dbReference type="SMART" id="SM00225"/>
    </source>
</evidence>
<gene>
    <name evidence="3" type="ORF">H257_16857</name>
</gene>
<feature type="region of interest" description="Disordered" evidence="1">
    <location>
        <begin position="271"/>
        <end position="331"/>
    </location>
</feature>
<name>W4FH37_APHAT</name>
<dbReference type="GeneID" id="20818853"/>
<feature type="compositionally biased region" description="Polar residues" evidence="1">
    <location>
        <begin position="300"/>
        <end position="310"/>
    </location>
</feature>
<dbReference type="GO" id="GO:0051260">
    <property type="term" value="P:protein homooligomerization"/>
    <property type="evidence" value="ECO:0007669"/>
    <property type="project" value="InterPro"/>
</dbReference>
<dbReference type="RefSeq" id="XP_009843746.1">
    <property type="nucleotide sequence ID" value="XM_009845444.1"/>
</dbReference>
<dbReference type="InterPro" id="IPR011333">
    <property type="entry name" value="SKP1/BTB/POZ_sf"/>
</dbReference>
<dbReference type="PANTHER" id="PTHR11145:SF8">
    <property type="entry name" value="RE57120P"/>
    <property type="match status" value="1"/>
</dbReference>
<evidence type="ECO:0000256" key="1">
    <source>
        <dbReference type="SAM" id="MobiDB-lite"/>
    </source>
</evidence>
<dbReference type="AlphaFoldDB" id="W4FH37"/>
<dbReference type="CDD" id="cd18316">
    <property type="entry name" value="BTB_POZ_KCTD-like"/>
    <property type="match status" value="1"/>
</dbReference>
<dbReference type="EMBL" id="KI913206">
    <property type="protein sequence ID" value="ETV66770.1"/>
    <property type="molecule type" value="Genomic_DNA"/>
</dbReference>
<organism evidence="3">
    <name type="scientific">Aphanomyces astaci</name>
    <name type="common">Crayfish plague agent</name>
    <dbReference type="NCBI Taxonomy" id="112090"/>
    <lineage>
        <taxon>Eukaryota</taxon>
        <taxon>Sar</taxon>
        <taxon>Stramenopiles</taxon>
        <taxon>Oomycota</taxon>
        <taxon>Saprolegniomycetes</taxon>
        <taxon>Saprolegniales</taxon>
        <taxon>Verrucalvaceae</taxon>
        <taxon>Aphanomyces</taxon>
    </lineage>
</organism>
<dbReference type="SUPFAM" id="SSF54695">
    <property type="entry name" value="POZ domain"/>
    <property type="match status" value="1"/>
</dbReference>
<dbReference type="VEuPathDB" id="FungiDB:H257_16857"/>
<dbReference type="Pfam" id="PF02214">
    <property type="entry name" value="BTB_2"/>
    <property type="match status" value="1"/>
</dbReference>
<dbReference type="SMART" id="SM00225">
    <property type="entry name" value="BTB"/>
    <property type="match status" value="1"/>
</dbReference>
<dbReference type="InterPro" id="IPR003131">
    <property type="entry name" value="T1-type_BTB"/>
</dbReference>